<evidence type="ECO:0000313" key="4">
    <source>
        <dbReference type="Proteomes" id="UP000823850"/>
    </source>
</evidence>
<sequence length="239" mass="25825">MKRQLILTVFTCLSLLISLPGCSINRNSSDAPPAAAEEIAEPDTNNSPTADTTDPVDNTSSGNNPSANPDAPTESPEILSTEGFVMSVDGNTMYVDLENTGGRTYPGEGEDRKVAFDISNAEQIQTDISEVYPARSNLIRSGIHVDIEYYVQNGINIATKLTSNSQELGPITYLSVGYITAITDSSITVKVTEFDNAGETLDFDLSHCEPISENISIDDLVTVTYYIEQDINYAMGVMC</sequence>
<reference evidence="3" key="1">
    <citation type="journal article" date="2021" name="PeerJ">
        <title>Extensive microbial diversity within the chicken gut microbiome revealed by metagenomics and culture.</title>
        <authorList>
            <person name="Gilroy R."/>
            <person name="Ravi A."/>
            <person name="Getino M."/>
            <person name="Pursley I."/>
            <person name="Horton D.L."/>
            <person name="Alikhan N.F."/>
            <person name="Baker D."/>
            <person name="Gharbi K."/>
            <person name="Hall N."/>
            <person name="Watson M."/>
            <person name="Adriaenssens E.M."/>
            <person name="Foster-Nyarko E."/>
            <person name="Jarju S."/>
            <person name="Secka A."/>
            <person name="Antonio M."/>
            <person name="Oren A."/>
            <person name="Chaudhuri R.R."/>
            <person name="La Ragione R."/>
            <person name="Hildebrand F."/>
            <person name="Pallen M.J."/>
        </authorList>
    </citation>
    <scope>NUCLEOTIDE SEQUENCE</scope>
    <source>
        <strain evidence="3">ChiW19-6364</strain>
    </source>
</reference>
<dbReference type="EMBL" id="DWUX01000160">
    <property type="protein sequence ID" value="HJD40133.1"/>
    <property type="molecule type" value="Genomic_DNA"/>
</dbReference>
<feature type="signal peptide" evidence="2">
    <location>
        <begin position="1"/>
        <end position="23"/>
    </location>
</feature>
<evidence type="ECO:0000313" key="3">
    <source>
        <dbReference type="EMBL" id="HJD40133.1"/>
    </source>
</evidence>
<keyword evidence="2" id="KW-0732">Signal</keyword>
<comment type="caution">
    <text evidence="3">The sequence shown here is derived from an EMBL/GenBank/DDBJ whole genome shotgun (WGS) entry which is preliminary data.</text>
</comment>
<evidence type="ECO:0000256" key="1">
    <source>
        <dbReference type="SAM" id="MobiDB-lite"/>
    </source>
</evidence>
<feature type="chain" id="PRO_5038382018" evidence="2">
    <location>
        <begin position="24"/>
        <end position="239"/>
    </location>
</feature>
<name>A0A9D2RBM0_9FIRM</name>
<dbReference type="Proteomes" id="UP000823850">
    <property type="component" value="Unassembled WGS sequence"/>
</dbReference>
<gene>
    <name evidence="3" type="ORF">H9913_08900</name>
</gene>
<feature type="region of interest" description="Disordered" evidence="1">
    <location>
        <begin position="27"/>
        <end position="77"/>
    </location>
</feature>
<accession>A0A9D2RBM0</accession>
<proteinExistence type="predicted"/>
<feature type="compositionally biased region" description="Polar residues" evidence="1">
    <location>
        <begin position="43"/>
        <end position="67"/>
    </location>
</feature>
<protein>
    <submittedName>
        <fullName evidence="3">Uncharacterized protein</fullName>
    </submittedName>
</protein>
<reference evidence="3" key="2">
    <citation type="submission" date="2021-04" db="EMBL/GenBank/DDBJ databases">
        <authorList>
            <person name="Gilroy R."/>
        </authorList>
    </citation>
    <scope>NUCLEOTIDE SEQUENCE</scope>
    <source>
        <strain evidence="3">ChiW19-6364</strain>
    </source>
</reference>
<organism evidence="3 4">
    <name type="scientific">Candidatus Blautia stercoripullorum</name>
    <dbReference type="NCBI Taxonomy" id="2838502"/>
    <lineage>
        <taxon>Bacteria</taxon>
        <taxon>Bacillati</taxon>
        <taxon>Bacillota</taxon>
        <taxon>Clostridia</taxon>
        <taxon>Lachnospirales</taxon>
        <taxon>Lachnospiraceae</taxon>
        <taxon>Blautia</taxon>
    </lineage>
</organism>
<evidence type="ECO:0000256" key="2">
    <source>
        <dbReference type="SAM" id="SignalP"/>
    </source>
</evidence>
<dbReference type="AlphaFoldDB" id="A0A9D2RBM0"/>